<dbReference type="FunFam" id="3.40.50.10860:FF:000003">
    <property type="entry name" value="Glutamate dehydrogenase"/>
    <property type="match status" value="1"/>
</dbReference>
<dbReference type="SUPFAM" id="SSF53223">
    <property type="entry name" value="Aminoacid dehydrogenase-like, N-terminal domain"/>
    <property type="match status" value="1"/>
</dbReference>
<dbReference type="PIRSF" id="PIRSF000185">
    <property type="entry name" value="Glu_DH"/>
    <property type="match status" value="1"/>
</dbReference>
<feature type="binding site" evidence="6">
    <location>
        <position position="94"/>
    </location>
    <ligand>
        <name>substrate</name>
    </ligand>
</feature>
<dbReference type="InterPro" id="IPR046346">
    <property type="entry name" value="Aminoacid_DH-like_N_sf"/>
</dbReference>
<dbReference type="PRINTS" id="PR00082">
    <property type="entry name" value="GLFDHDRGNASE"/>
</dbReference>
<dbReference type="Pfam" id="PF00208">
    <property type="entry name" value="ELFV_dehydrog"/>
    <property type="match status" value="1"/>
</dbReference>
<protein>
    <recommendedName>
        <fullName evidence="2 4">Glutamate dehydrogenase</fullName>
    </recommendedName>
</protein>
<feature type="binding site" evidence="6">
    <location>
        <position position="221"/>
    </location>
    <ligand>
        <name>NAD(+)</name>
        <dbReference type="ChEBI" id="CHEBI:57540"/>
    </ligand>
</feature>
<dbReference type="RefSeq" id="WP_127016139.1">
    <property type="nucleotide sequence ID" value="NZ_CP016379.1"/>
</dbReference>
<reference evidence="10 11" key="1">
    <citation type="submission" date="2016-07" db="EMBL/GenBank/DDBJ databases">
        <title>Genome and transcriptome analysis of iron-reducing fermentative bacteria Anoxybacter fermentans.</title>
        <authorList>
            <person name="Zeng X."/>
            <person name="Shao Z."/>
        </authorList>
    </citation>
    <scope>NUCLEOTIDE SEQUENCE [LARGE SCALE GENOMIC DNA]</scope>
    <source>
        <strain evidence="10 11">DY22613</strain>
    </source>
</reference>
<dbReference type="SUPFAM" id="SSF51735">
    <property type="entry name" value="NAD(P)-binding Rossmann-fold domains"/>
    <property type="match status" value="1"/>
</dbReference>
<evidence type="ECO:0000256" key="3">
    <source>
        <dbReference type="ARBA" id="ARBA00023002"/>
    </source>
</evidence>
<feature type="binding site" evidence="6">
    <location>
        <position position="190"/>
    </location>
    <ligand>
        <name>NAD(+)</name>
        <dbReference type="ChEBI" id="CHEBI:57540"/>
    </ligand>
</feature>
<evidence type="ECO:0000256" key="4">
    <source>
        <dbReference type="PIRNR" id="PIRNR000185"/>
    </source>
</evidence>
<accession>A0A3S9SX75</accession>
<dbReference type="InterPro" id="IPR014362">
    <property type="entry name" value="Glu_DH"/>
</dbReference>
<evidence type="ECO:0000256" key="1">
    <source>
        <dbReference type="ARBA" id="ARBA00006382"/>
    </source>
</evidence>
<evidence type="ECO:0000313" key="11">
    <source>
        <dbReference type="Proteomes" id="UP000267250"/>
    </source>
</evidence>
<keyword evidence="6" id="KW-0547">Nucleotide-binding</keyword>
<sequence>MTEDLNVYQIVLHQMNQAADVIDLDLGVREILKEPMRLFTVSFPVKMDDGSVRVFVGFRCQHNDVLGPTKGGCRFHPQVNMDEVKALAAWMTYKCALVGLPYGGGKGGVICNPKELSPTELERLSRGFIQAIAPYIGPDRDIPAPDVYTNPQIMAWFMDEFSKFSGYHAPGVVTGKPLVNGGSLGRSSATARGVMFTTREAAKKIGLNLNGATVVIQGFGNAGSYSARFLHELGCKIIAVNDSRGGAYNPNGMDPDELMKYKEKTGSVSGFPGSTKIDNEGLLALKCDILIPAALENQIIKENAHNIKAKLIAEAANGPTTPGADEILYEKGVIVIPDILANAGGVTVSYFEWVQNRTNYYWTEEEVDTKLEHVMVNAFDRVWKTYEKYNVNMRIAAYIVALKRIETAMKTRGWV</sequence>
<evidence type="ECO:0000256" key="6">
    <source>
        <dbReference type="PIRSR" id="PIRSR000185-2"/>
    </source>
</evidence>
<dbReference type="PANTHER" id="PTHR11606">
    <property type="entry name" value="GLUTAMATE DEHYDROGENASE"/>
    <property type="match status" value="1"/>
</dbReference>
<dbReference type="CDD" id="cd01076">
    <property type="entry name" value="NAD_bind_1_Glu_DH"/>
    <property type="match status" value="1"/>
</dbReference>
<dbReference type="InterPro" id="IPR033922">
    <property type="entry name" value="NAD_bind_Glu_DH"/>
</dbReference>
<dbReference type="InterPro" id="IPR006095">
    <property type="entry name" value="Glu/Leu/Phe/Val/Trp_DH"/>
</dbReference>
<dbReference type="PANTHER" id="PTHR11606:SF13">
    <property type="entry name" value="GLUTAMATE DEHYDROGENASE 1, MITOCHONDRIAL"/>
    <property type="match status" value="1"/>
</dbReference>
<dbReference type="InterPro" id="IPR006096">
    <property type="entry name" value="Glu/Leu/Phe/Val/Trp_DH_C"/>
</dbReference>
<dbReference type="PROSITE" id="PS00074">
    <property type="entry name" value="GLFV_DEHYDROGENASE"/>
    <property type="match status" value="1"/>
</dbReference>
<keyword evidence="3 4" id="KW-0560">Oxidoreductase</keyword>
<feature type="domain" description="Glutamate/phenylalanine/leucine/valine/L-tryptophan dehydrogenase C-terminal" evidence="9">
    <location>
        <begin position="183"/>
        <end position="413"/>
    </location>
</feature>
<dbReference type="Gene3D" id="3.40.50.10860">
    <property type="entry name" value="Leucine Dehydrogenase, chain A, domain 1"/>
    <property type="match status" value="1"/>
</dbReference>
<organism evidence="10 11">
    <name type="scientific">Anoxybacter fermentans</name>
    <dbReference type="NCBI Taxonomy" id="1323375"/>
    <lineage>
        <taxon>Bacteria</taxon>
        <taxon>Bacillati</taxon>
        <taxon>Bacillota</taxon>
        <taxon>Clostridia</taxon>
        <taxon>Halanaerobiales</taxon>
        <taxon>Anoxybacter</taxon>
    </lineage>
</organism>
<dbReference type="SMART" id="SM00839">
    <property type="entry name" value="ELFV_dehydrog"/>
    <property type="match status" value="1"/>
</dbReference>
<comment type="similarity">
    <text evidence="1 4 8">Belongs to the Glu/Leu/Phe/Val dehydrogenases family.</text>
</comment>
<feature type="active site" description="Proton donor" evidence="5">
    <location>
        <position position="106"/>
    </location>
</feature>
<evidence type="ECO:0000313" key="10">
    <source>
        <dbReference type="EMBL" id="AZR72804.1"/>
    </source>
</evidence>
<evidence type="ECO:0000256" key="7">
    <source>
        <dbReference type="PIRSR" id="PIRSR000185-3"/>
    </source>
</evidence>
<evidence type="ECO:0000256" key="5">
    <source>
        <dbReference type="PIRSR" id="PIRSR000185-1"/>
    </source>
</evidence>
<dbReference type="EMBL" id="CP016379">
    <property type="protein sequence ID" value="AZR72804.1"/>
    <property type="molecule type" value="Genomic_DNA"/>
</dbReference>
<dbReference type="InterPro" id="IPR036291">
    <property type="entry name" value="NAD(P)-bd_dom_sf"/>
</dbReference>
<proteinExistence type="inferred from homology"/>
<keyword evidence="11" id="KW-1185">Reference proteome</keyword>
<gene>
    <name evidence="10" type="ORF">BBF96_04995</name>
</gene>
<feature type="binding site" evidence="6">
    <location>
        <position position="70"/>
    </location>
    <ligand>
        <name>substrate</name>
    </ligand>
</feature>
<dbReference type="OrthoDB" id="9803297at2"/>
<dbReference type="GO" id="GO:0006538">
    <property type="term" value="P:L-glutamate catabolic process"/>
    <property type="evidence" value="ECO:0007669"/>
    <property type="project" value="TreeGrafter"/>
</dbReference>
<name>A0A3S9SX75_9FIRM</name>
<dbReference type="InterPro" id="IPR033524">
    <property type="entry name" value="Glu/Leu/Phe/Val_DH_AS"/>
</dbReference>
<dbReference type="KEGG" id="aft:BBF96_04995"/>
<keyword evidence="6" id="KW-0520">NAD</keyword>
<dbReference type="Proteomes" id="UP000267250">
    <property type="component" value="Chromosome"/>
</dbReference>
<dbReference type="GO" id="GO:0004352">
    <property type="term" value="F:glutamate dehydrogenase (NAD+) activity"/>
    <property type="evidence" value="ECO:0007669"/>
    <property type="project" value="TreeGrafter"/>
</dbReference>
<evidence type="ECO:0000259" key="9">
    <source>
        <dbReference type="SMART" id="SM00839"/>
    </source>
</evidence>
<feature type="binding site" evidence="6">
    <location>
        <position position="349"/>
    </location>
    <ligand>
        <name>substrate</name>
    </ligand>
</feature>
<dbReference type="AlphaFoldDB" id="A0A3S9SX75"/>
<dbReference type="InterPro" id="IPR006097">
    <property type="entry name" value="Glu/Leu/Phe/Val/Trp_DH_dimer"/>
</dbReference>
<evidence type="ECO:0000256" key="2">
    <source>
        <dbReference type="ARBA" id="ARBA00012896"/>
    </source>
</evidence>
<dbReference type="Pfam" id="PF02812">
    <property type="entry name" value="ELFV_dehydrog_N"/>
    <property type="match status" value="1"/>
</dbReference>
<dbReference type="Gene3D" id="3.40.50.720">
    <property type="entry name" value="NAD(P)-binding Rossmann-like Domain"/>
    <property type="match status" value="1"/>
</dbReference>
<feature type="site" description="Important for catalysis" evidence="7">
    <location>
        <position position="146"/>
    </location>
</feature>
<dbReference type="GO" id="GO:0000166">
    <property type="term" value="F:nucleotide binding"/>
    <property type="evidence" value="ECO:0007669"/>
    <property type="project" value="UniProtKB-KW"/>
</dbReference>
<evidence type="ECO:0000256" key="8">
    <source>
        <dbReference type="RuleBase" id="RU004417"/>
    </source>
</evidence>